<dbReference type="EMBL" id="JACTAM010000002">
    <property type="protein sequence ID" value="KAI2667317.1"/>
    <property type="molecule type" value="Genomic_DNA"/>
</dbReference>
<keyword evidence="4" id="KW-0597">Phosphoprotein</keyword>
<evidence type="ECO:0000256" key="10">
    <source>
        <dbReference type="ARBA" id="ARBA00023288"/>
    </source>
</evidence>
<evidence type="ECO:0000256" key="2">
    <source>
        <dbReference type="ARBA" id="ARBA00004606"/>
    </source>
</evidence>
<evidence type="ECO:0000256" key="8">
    <source>
        <dbReference type="ARBA" id="ARBA00023136"/>
    </source>
</evidence>
<proteinExistence type="inferred from homology"/>
<reference evidence="11 12" key="1">
    <citation type="submission" date="2022-01" db="EMBL/GenBank/DDBJ databases">
        <title>A high-quality chromosome-level genome assembly of rohu carp, Labeo rohita.</title>
        <authorList>
            <person name="Arick M.A. II"/>
            <person name="Hsu C.-Y."/>
            <person name="Magbanua Z."/>
            <person name="Pechanova O."/>
            <person name="Grover C."/>
            <person name="Miller E."/>
            <person name="Thrash A."/>
            <person name="Ezzel L."/>
            <person name="Alam S."/>
            <person name="Benzie J."/>
            <person name="Hamilton M."/>
            <person name="Karsi A."/>
            <person name="Lawrence M.L."/>
            <person name="Peterson D.G."/>
        </authorList>
    </citation>
    <scope>NUCLEOTIDE SEQUENCE [LARGE SCALE GENOMIC DNA]</scope>
    <source>
        <strain evidence="12">BAU-BD-2019</strain>
        <tissue evidence="11">Blood</tissue>
    </source>
</reference>
<dbReference type="InterPro" id="IPR005552">
    <property type="entry name" value="Scramblase"/>
</dbReference>
<keyword evidence="6" id="KW-0106">Calcium</keyword>
<comment type="cofactor">
    <cofactor evidence="1">
        <name>Ca(2+)</name>
        <dbReference type="ChEBI" id="CHEBI:29108"/>
    </cofactor>
</comment>
<dbReference type="Proteomes" id="UP000830375">
    <property type="component" value="Unassembled WGS sequence"/>
</dbReference>
<keyword evidence="10" id="KW-0449">Lipoprotein</keyword>
<evidence type="ECO:0000313" key="12">
    <source>
        <dbReference type="Proteomes" id="UP000830375"/>
    </source>
</evidence>
<dbReference type="PANTHER" id="PTHR23248">
    <property type="entry name" value="PHOSPHOLIPID SCRAMBLASE-RELATED"/>
    <property type="match status" value="1"/>
</dbReference>
<evidence type="ECO:0000256" key="9">
    <source>
        <dbReference type="ARBA" id="ARBA00023139"/>
    </source>
</evidence>
<keyword evidence="9" id="KW-0564">Palmitate</keyword>
<dbReference type="PANTHER" id="PTHR23248:SF38">
    <property type="entry name" value="PHOSPHOLIPID SCRAMBLASE 1"/>
    <property type="match status" value="1"/>
</dbReference>
<organism evidence="11 12">
    <name type="scientific">Labeo rohita</name>
    <name type="common">Indian major carp</name>
    <name type="synonym">Cyprinus rohita</name>
    <dbReference type="NCBI Taxonomy" id="84645"/>
    <lineage>
        <taxon>Eukaryota</taxon>
        <taxon>Metazoa</taxon>
        <taxon>Chordata</taxon>
        <taxon>Craniata</taxon>
        <taxon>Vertebrata</taxon>
        <taxon>Euteleostomi</taxon>
        <taxon>Actinopterygii</taxon>
        <taxon>Neopterygii</taxon>
        <taxon>Teleostei</taxon>
        <taxon>Ostariophysi</taxon>
        <taxon>Cypriniformes</taxon>
        <taxon>Cyprinidae</taxon>
        <taxon>Labeoninae</taxon>
        <taxon>Labeonini</taxon>
        <taxon>Labeo</taxon>
    </lineage>
</organism>
<keyword evidence="12" id="KW-1185">Reference proteome</keyword>
<keyword evidence="8" id="KW-0472">Membrane</keyword>
<accession>A0ABQ8MY05</accession>
<evidence type="ECO:0000256" key="3">
    <source>
        <dbReference type="ARBA" id="ARBA00005350"/>
    </source>
</evidence>
<sequence>MIPSPDPYHFPSHLETFTRMDQLFVFREVTMEERIAEGFFGIKPIKKYNVKDETGNKVFSILEDSERYARKMYGSGRSFIMKITDQSNQEVIRLVHPSVCCYINHELEVQSPPGTPIGYVRQNLHACLPKFTVENERGEPEFKIEGPCVGCTCCSDQNFELVSLNGAAVDQSFGKIFKPFSCSRPNAVADFVLRFPGNLDVKMKATVLGACMLIITAMIPSSDPYYCPSHLDTLARINQLFVYQKQTTKEYVAEVCCGIIPVRSYCVTDGTGNKVFSILEDSECCDRHCYDSGHSFIMDVTDLSNQKVIRLVHPCTCCCASHELEVQSPPGNVIGCVRQNWHCCQSKFTVENERGEPAFKIERPFGGCICCTDQIFELLSLNEEATERSFGKIIKPFSCCGSNADFVLRFPSNLDVKMKATLLGASILIDSLSYRMSHGEPLLFTCITVVLGKLKMS</sequence>
<keyword evidence="5" id="KW-0812">Transmembrane</keyword>
<keyword evidence="7" id="KW-1133">Transmembrane helix</keyword>
<evidence type="ECO:0000313" key="11">
    <source>
        <dbReference type="EMBL" id="KAI2667317.1"/>
    </source>
</evidence>
<dbReference type="Pfam" id="PF03803">
    <property type="entry name" value="Scramblase"/>
    <property type="match status" value="2"/>
</dbReference>
<comment type="caution">
    <text evidence="11">The sequence shown here is derived from an EMBL/GenBank/DDBJ whole genome shotgun (WGS) entry which is preliminary data.</text>
</comment>
<evidence type="ECO:0000256" key="5">
    <source>
        <dbReference type="ARBA" id="ARBA00022692"/>
    </source>
</evidence>
<evidence type="ECO:0000256" key="7">
    <source>
        <dbReference type="ARBA" id="ARBA00022989"/>
    </source>
</evidence>
<evidence type="ECO:0000256" key="4">
    <source>
        <dbReference type="ARBA" id="ARBA00022553"/>
    </source>
</evidence>
<comment type="subcellular location">
    <subcellularLocation>
        <location evidence="2">Membrane</location>
        <topology evidence="2">Single-pass type II membrane protein</topology>
    </subcellularLocation>
</comment>
<gene>
    <name evidence="11" type="ORF">H4Q32_003770</name>
</gene>
<evidence type="ECO:0000256" key="6">
    <source>
        <dbReference type="ARBA" id="ARBA00022837"/>
    </source>
</evidence>
<protein>
    <submittedName>
        <fullName evidence="11">Phospholipid scramblase 2</fullName>
    </submittedName>
</protein>
<comment type="similarity">
    <text evidence="3">Belongs to the phospholipid scramblase family.</text>
</comment>
<evidence type="ECO:0000256" key="1">
    <source>
        <dbReference type="ARBA" id="ARBA00001913"/>
    </source>
</evidence>
<name>A0ABQ8MY05_LABRO</name>